<name>A0A7K1U624_9BACT</name>
<sequence>MAQVITSYCKIKDQQVLLNGELVLAAPSGNADIHHFLRYTYEQLGCEYPRFFKMDALSKLCFCAAETMIPQSGIVNRTDAGDIALLFSNRQSSILSDKAHQETINDPWNFFPNPAVFVYTLPNIMVGEMCIRHQLTGDTTFLLSEGFDADMHHRYLDCLMQQGAAQAVISGWVEADENGYEAFLYMVEDSMVSAGLLPHTPGSLTALYHNSKILTYGNVD</sequence>
<dbReference type="Proteomes" id="UP000461730">
    <property type="component" value="Unassembled WGS sequence"/>
</dbReference>
<evidence type="ECO:0000313" key="2">
    <source>
        <dbReference type="Proteomes" id="UP000461730"/>
    </source>
</evidence>
<reference evidence="1 2" key="1">
    <citation type="submission" date="2019-12" db="EMBL/GenBank/DDBJ databases">
        <title>Chitinophaga sp. strain ysch24 (GDMCC 1.1355), whole genome shotgun sequence.</title>
        <authorList>
            <person name="Zhang X."/>
        </authorList>
    </citation>
    <scope>NUCLEOTIDE SEQUENCE [LARGE SCALE GENOMIC DNA]</scope>
    <source>
        <strain evidence="2">ysch24</strain>
    </source>
</reference>
<accession>A0A7K1U624</accession>
<dbReference type="RefSeq" id="WP_157307238.1">
    <property type="nucleotide sequence ID" value="NZ_WRXN01000006.1"/>
</dbReference>
<organism evidence="1 2">
    <name type="scientific">Chitinophaga tropicalis</name>
    <dbReference type="NCBI Taxonomy" id="2683588"/>
    <lineage>
        <taxon>Bacteria</taxon>
        <taxon>Pseudomonadati</taxon>
        <taxon>Bacteroidota</taxon>
        <taxon>Chitinophagia</taxon>
        <taxon>Chitinophagales</taxon>
        <taxon>Chitinophagaceae</taxon>
        <taxon>Chitinophaga</taxon>
    </lineage>
</organism>
<evidence type="ECO:0000313" key="1">
    <source>
        <dbReference type="EMBL" id="MVT09800.1"/>
    </source>
</evidence>
<proteinExistence type="predicted"/>
<dbReference type="AlphaFoldDB" id="A0A7K1U624"/>
<protein>
    <submittedName>
        <fullName evidence="1">3-oxoacyl-ACP synthase</fullName>
    </submittedName>
</protein>
<keyword evidence="2" id="KW-1185">Reference proteome</keyword>
<comment type="caution">
    <text evidence="1">The sequence shown here is derived from an EMBL/GenBank/DDBJ whole genome shotgun (WGS) entry which is preliminary data.</text>
</comment>
<gene>
    <name evidence="1" type="ORF">GO493_16130</name>
</gene>
<dbReference type="EMBL" id="WRXN01000006">
    <property type="protein sequence ID" value="MVT09800.1"/>
    <property type="molecule type" value="Genomic_DNA"/>
</dbReference>